<keyword evidence="4 5" id="KW-0472">Membrane</keyword>
<name>A0A1I3K3H3_9PLAN</name>
<dbReference type="SUPFAM" id="SSF144091">
    <property type="entry name" value="Rhomboid-like"/>
    <property type="match status" value="1"/>
</dbReference>
<dbReference type="Pfam" id="PF01694">
    <property type="entry name" value="Rhomboid"/>
    <property type="match status" value="1"/>
</dbReference>
<evidence type="ECO:0000256" key="1">
    <source>
        <dbReference type="ARBA" id="ARBA00004141"/>
    </source>
</evidence>
<keyword evidence="7" id="KW-0378">Hydrolase</keyword>
<dbReference type="EMBL" id="FOQD01000011">
    <property type="protein sequence ID" value="SFI67069.1"/>
    <property type="molecule type" value="Genomic_DNA"/>
</dbReference>
<keyword evidence="2 5" id="KW-0812">Transmembrane</keyword>
<dbReference type="GO" id="GO:0016020">
    <property type="term" value="C:membrane"/>
    <property type="evidence" value="ECO:0007669"/>
    <property type="project" value="UniProtKB-SubCell"/>
</dbReference>
<evidence type="ECO:0000256" key="2">
    <source>
        <dbReference type="ARBA" id="ARBA00022692"/>
    </source>
</evidence>
<dbReference type="GO" id="GO:0004252">
    <property type="term" value="F:serine-type endopeptidase activity"/>
    <property type="evidence" value="ECO:0007669"/>
    <property type="project" value="InterPro"/>
</dbReference>
<dbReference type="STRING" id="1576369.SAMN05421753_111107"/>
<accession>A0A1I3K3H3</accession>
<dbReference type="RefSeq" id="WP_175517538.1">
    <property type="nucleotide sequence ID" value="NZ_FOQD01000011.1"/>
</dbReference>
<dbReference type="InterPro" id="IPR022764">
    <property type="entry name" value="Peptidase_S54_rhomboid_dom"/>
</dbReference>
<dbReference type="AlphaFoldDB" id="A0A1I3K3H3"/>
<protein>
    <submittedName>
        <fullName evidence="7">Membrane associated serine protease, rhomboid family</fullName>
    </submittedName>
</protein>
<keyword evidence="7" id="KW-0645">Protease</keyword>
<dbReference type="Proteomes" id="UP000199518">
    <property type="component" value="Unassembled WGS sequence"/>
</dbReference>
<evidence type="ECO:0000256" key="5">
    <source>
        <dbReference type="SAM" id="Phobius"/>
    </source>
</evidence>
<dbReference type="PANTHER" id="PTHR43066:SF5">
    <property type="entry name" value="RHOMBOID-LIKE PROTEIN 11, CHLOROPLASTIC-RELATED"/>
    <property type="match status" value="1"/>
</dbReference>
<evidence type="ECO:0000256" key="3">
    <source>
        <dbReference type="ARBA" id="ARBA00022989"/>
    </source>
</evidence>
<organism evidence="7 8">
    <name type="scientific">Planctomicrobium piriforme</name>
    <dbReference type="NCBI Taxonomy" id="1576369"/>
    <lineage>
        <taxon>Bacteria</taxon>
        <taxon>Pseudomonadati</taxon>
        <taxon>Planctomycetota</taxon>
        <taxon>Planctomycetia</taxon>
        <taxon>Planctomycetales</taxon>
        <taxon>Planctomycetaceae</taxon>
        <taxon>Planctomicrobium</taxon>
    </lineage>
</organism>
<evidence type="ECO:0000256" key="4">
    <source>
        <dbReference type="ARBA" id="ARBA00023136"/>
    </source>
</evidence>
<dbReference type="GO" id="GO:0006508">
    <property type="term" value="P:proteolysis"/>
    <property type="evidence" value="ECO:0007669"/>
    <property type="project" value="UniProtKB-KW"/>
</dbReference>
<feature type="transmembrane region" description="Helical" evidence="5">
    <location>
        <begin position="12"/>
        <end position="34"/>
    </location>
</feature>
<feature type="transmembrane region" description="Helical" evidence="5">
    <location>
        <begin position="117"/>
        <end position="136"/>
    </location>
</feature>
<gene>
    <name evidence="7" type="ORF">SAMN05421753_111107</name>
</gene>
<feature type="domain" description="Peptidase S54 rhomboid" evidence="6">
    <location>
        <begin position="53"/>
        <end position="206"/>
    </location>
</feature>
<feature type="transmembrane region" description="Helical" evidence="5">
    <location>
        <begin position="91"/>
        <end position="111"/>
    </location>
</feature>
<reference evidence="8" key="1">
    <citation type="submission" date="2016-10" db="EMBL/GenBank/DDBJ databases">
        <authorList>
            <person name="Varghese N."/>
            <person name="Submissions S."/>
        </authorList>
    </citation>
    <scope>NUCLEOTIDE SEQUENCE [LARGE SCALE GENOMIC DNA]</scope>
    <source>
        <strain evidence="8">DSM 26348</strain>
    </source>
</reference>
<dbReference type="Gene3D" id="1.20.1540.10">
    <property type="entry name" value="Rhomboid-like"/>
    <property type="match status" value="1"/>
</dbReference>
<keyword evidence="3 5" id="KW-1133">Transmembrane helix</keyword>
<feature type="transmembrane region" description="Helical" evidence="5">
    <location>
        <begin position="157"/>
        <end position="176"/>
    </location>
</feature>
<evidence type="ECO:0000259" key="6">
    <source>
        <dbReference type="Pfam" id="PF01694"/>
    </source>
</evidence>
<sequence length="403" mass="44527">MFIPVHTDAPLYHRPIGTVGLIFANIAAFVATSGGEQTQGWLLTFDNGLHPAEWIPSAFLHFGVVHLIGNMVFLWAFGLLIEGKLGLLRFLALYFSLCILDGLLAQTLMLFSLHGGGAGGASGVLFGMMVICLLWAPRNSFDVVWLYRLGPLVRGGAAEMSVISLAMFYLGLNFLYAWMKGFSMSSEVLHLIGAAAGLPVGLLCLRYRWVDCEGWDLLTLWKKDLLQPGAGSLWGWKGKTSAEVDRPVRTVKQSDFRRQLRKIERQIDEGQAEAALAGFCSLPSDWRSQIEQPVPRIRKLIDAASKAGQWKEAAELIESNYLPLQPGDETRARLMLAGILVRHLHRPRSALRQLEAISGLTDESLLQKIRAAAQAQIDEGVVEVSLTDAVQSEFRPIRKPAMH</sequence>
<feature type="transmembrane region" description="Helical" evidence="5">
    <location>
        <begin position="188"/>
        <end position="205"/>
    </location>
</feature>
<evidence type="ECO:0000313" key="7">
    <source>
        <dbReference type="EMBL" id="SFI67069.1"/>
    </source>
</evidence>
<dbReference type="PANTHER" id="PTHR43066">
    <property type="entry name" value="RHOMBOID-RELATED PROTEIN"/>
    <property type="match status" value="1"/>
</dbReference>
<comment type="subcellular location">
    <subcellularLocation>
        <location evidence="1">Membrane</location>
        <topology evidence="1">Multi-pass membrane protein</topology>
    </subcellularLocation>
</comment>
<dbReference type="InterPro" id="IPR035952">
    <property type="entry name" value="Rhomboid-like_sf"/>
</dbReference>
<feature type="transmembrane region" description="Helical" evidence="5">
    <location>
        <begin position="54"/>
        <end position="79"/>
    </location>
</feature>
<keyword evidence="8" id="KW-1185">Reference proteome</keyword>
<proteinExistence type="predicted"/>
<evidence type="ECO:0000313" key="8">
    <source>
        <dbReference type="Proteomes" id="UP000199518"/>
    </source>
</evidence>